<feature type="transmembrane region" description="Helical" evidence="2">
    <location>
        <begin position="164"/>
        <end position="188"/>
    </location>
</feature>
<evidence type="ECO:0000256" key="1">
    <source>
        <dbReference type="SAM" id="MobiDB-lite"/>
    </source>
</evidence>
<feature type="transmembrane region" description="Helical" evidence="2">
    <location>
        <begin position="294"/>
        <end position="324"/>
    </location>
</feature>
<feature type="transmembrane region" description="Helical" evidence="2">
    <location>
        <begin position="35"/>
        <end position="59"/>
    </location>
</feature>
<organism evidence="3 4">
    <name type="scientific">Tegillarca granosa</name>
    <name type="common">Malaysian cockle</name>
    <name type="synonym">Anadara granosa</name>
    <dbReference type="NCBI Taxonomy" id="220873"/>
    <lineage>
        <taxon>Eukaryota</taxon>
        <taxon>Metazoa</taxon>
        <taxon>Spiralia</taxon>
        <taxon>Lophotrochozoa</taxon>
        <taxon>Mollusca</taxon>
        <taxon>Bivalvia</taxon>
        <taxon>Autobranchia</taxon>
        <taxon>Pteriomorphia</taxon>
        <taxon>Arcoida</taxon>
        <taxon>Arcoidea</taxon>
        <taxon>Arcidae</taxon>
        <taxon>Tegillarca</taxon>
    </lineage>
</organism>
<proteinExistence type="predicted"/>
<protein>
    <submittedName>
        <fullName evidence="3">Uncharacterized protein</fullName>
    </submittedName>
</protein>
<feature type="region of interest" description="Disordered" evidence="1">
    <location>
        <begin position="80"/>
        <end position="117"/>
    </location>
</feature>
<keyword evidence="2" id="KW-0812">Transmembrane</keyword>
<comment type="caution">
    <text evidence="3">The sequence shown here is derived from an EMBL/GenBank/DDBJ whole genome shotgun (WGS) entry which is preliminary data.</text>
</comment>
<gene>
    <name evidence="3" type="ORF">KUTeg_022034</name>
</gene>
<dbReference type="Pfam" id="PF07690">
    <property type="entry name" value="MFS_1"/>
    <property type="match status" value="1"/>
</dbReference>
<sequence>MYFNKRRGLAVGIATAGVGIGTFAVPPFIEVVFSYYGHFGSFLILTGYCLNIMVCGALFRPLVLQKRYLAFTKNKKLKKTKDGDAEPCLNNQKRTHDEQKDGTTDSEKPNGISRTPNSIERKQSKVSLLRYVINRRKSSVAKAIPKDKKKGKILEIKLLKDFRFFSYCIAMFLFTIAFQSAFVFLPSYGKQIGLSDMEGAYVLSVAGVLDTVGRIASGAILELKWIKPYRMFAYNSIMFFLVVTCILIPFTRSFLQLAIVAAGYGMLTGSYVSQKSVIIVDLLGPEKLNNSFGLLICFQGVGMLIGPPIAGACNFLFTFVPFFVSGSPGTVLSDLYNIDIY</sequence>
<accession>A0ABQ9E5W1</accession>
<dbReference type="PANTHER" id="PTHR11360:SF284">
    <property type="entry name" value="EG:103B4.3 PROTEIN-RELATED"/>
    <property type="match status" value="1"/>
</dbReference>
<keyword evidence="2" id="KW-1133">Transmembrane helix</keyword>
<dbReference type="Gene3D" id="1.20.1250.20">
    <property type="entry name" value="MFS general substrate transporter like domains"/>
    <property type="match status" value="1"/>
</dbReference>
<feature type="transmembrane region" description="Helical" evidence="2">
    <location>
        <begin position="200"/>
        <end position="220"/>
    </location>
</feature>
<dbReference type="InterPro" id="IPR011701">
    <property type="entry name" value="MFS"/>
</dbReference>
<evidence type="ECO:0000313" key="4">
    <source>
        <dbReference type="Proteomes" id="UP001217089"/>
    </source>
</evidence>
<dbReference type="SUPFAM" id="SSF103473">
    <property type="entry name" value="MFS general substrate transporter"/>
    <property type="match status" value="1"/>
</dbReference>
<keyword evidence="4" id="KW-1185">Reference proteome</keyword>
<evidence type="ECO:0000256" key="2">
    <source>
        <dbReference type="SAM" id="Phobius"/>
    </source>
</evidence>
<keyword evidence="2" id="KW-0472">Membrane</keyword>
<dbReference type="EMBL" id="JARBDR010000919">
    <property type="protein sequence ID" value="KAJ8300515.1"/>
    <property type="molecule type" value="Genomic_DNA"/>
</dbReference>
<dbReference type="InterPro" id="IPR036259">
    <property type="entry name" value="MFS_trans_sf"/>
</dbReference>
<dbReference type="Proteomes" id="UP001217089">
    <property type="component" value="Unassembled WGS sequence"/>
</dbReference>
<feature type="transmembrane region" description="Helical" evidence="2">
    <location>
        <begin position="232"/>
        <end position="250"/>
    </location>
</feature>
<reference evidence="3 4" key="1">
    <citation type="submission" date="2022-12" db="EMBL/GenBank/DDBJ databases">
        <title>Chromosome-level genome of Tegillarca granosa.</title>
        <authorList>
            <person name="Kim J."/>
        </authorList>
    </citation>
    <scope>NUCLEOTIDE SEQUENCE [LARGE SCALE GENOMIC DNA]</scope>
    <source>
        <strain evidence="3">Teg-2019</strain>
        <tissue evidence="3">Adductor muscle</tissue>
    </source>
</reference>
<dbReference type="InterPro" id="IPR050327">
    <property type="entry name" value="Proton-linked_MCT"/>
</dbReference>
<feature type="transmembrane region" description="Helical" evidence="2">
    <location>
        <begin position="9"/>
        <end position="29"/>
    </location>
</feature>
<dbReference type="PANTHER" id="PTHR11360">
    <property type="entry name" value="MONOCARBOXYLATE TRANSPORTER"/>
    <property type="match status" value="1"/>
</dbReference>
<name>A0ABQ9E5W1_TEGGR</name>
<evidence type="ECO:0000313" key="3">
    <source>
        <dbReference type="EMBL" id="KAJ8300515.1"/>
    </source>
</evidence>
<feature type="compositionally biased region" description="Basic and acidic residues" evidence="1">
    <location>
        <begin position="94"/>
        <end position="108"/>
    </location>
</feature>